<dbReference type="AlphaFoldDB" id="A0A8E3B2K5"/>
<reference evidence="1 2" key="1">
    <citation type="submission" date="2018-05" db="EMBL/GenBank/DDBJ databases">
        <title>Genomic Encyclopedia of Type Strains, Phase IV (KMG-IV): sequencing the most valuable type-strain genomes for metagenomic binning, comparative biology and taxonomic classification.</title>
        <authorList>
            <person name="Goeker M."/>
        </authorList>
    </citation>
    <scope>NUCLEOTIDE SEQUENCE [LARGE SCALE GENOMIC DNA]</scope>
    <source>
        <strain evidence="1 2">DSM 2626</strain>
    </source>
</reference>
<comment type="caution">
    <text evidence="1">The sequence shown here is derived from an EMBL/GenBank/DDBJ whole genome shotgun (WGS) entry which is preliminary data.</text>
</comment>
<evidence type="ECO:0000313" key="1">
    <source>
        <dbReference type="EMBL" id="PWJ87828.1"/>
    </source>
</evidence>
<gene>
    <name evidence="1" type="ORF">C8D77_114119</name>
</gene>
<protein>
    <submittedName>
        <fullName evidence="1">Uncharacterized protein</fullName>
    </submittedName>
</protein>
<sequence length="97" mass="10625">MNAHTAIAEQPAETWRFKLGQCISHKDQVMPSLVMGRVRTTKGREVYGVRSFMNVDLNRDRMILAESLVDVVVGTAPCLECLLHQTGLCPACGLPAA</sequence>
<accession>A0A8E3B2K5</accession>
<evidence type="ECO:0000313" key="2">
    <source>
        <dbReference type="Proteomes" id="UP000245631"/>
    </source>
</evidence>
<name>A0A8E3B2K5_RHILI</name>
<organism evidence="1 2">
    <name type="scientific">Rhizobium loti</name>
    <name type="common">Mesorhizobium loti</name>
    <dbReference type="NCBI Taxonomy" id="381"/>
    <lineage>
        <taxon>Bacteria</taxon>
        <taxon>Pseudomonadati</taxon>
        <taxon>Pseudomonadota</taxon>
        <taxon>Alphaproteobacteria</taxon>
        <taxon>Hyphomicrobiales</taxon>
        <taxon>Phyllobacteriaceae</taxon>
        <taxon>Mesorhizobium</taxon>
    </lineage>
</organism>
<dbReference type="EMBL" id="QGGH01000014">
    <property type="protein sequence ID" value="PWJ87828.1"/>
    <property type="molecule type" value="Genomic_DNA"/>
</dbReference>
<dbReference type="Proteomes" id="UP000245631">
    <property type="component" value="Unassembled WGS sequence"/>
</dbReference>
<proteinExistence type="predicted"/>